<name>H1Z1T9_9EURY</name>
<evidence type="ECO:0000256" key="9">
    <source>
        <dbReference type="HAMAP-Rule" id="MF_00097"/>
    </source>
</evidence>
<feature type="binding site" evidence="9">
    <location>
        <position position="106"/>
    </location>
    <ligand>
        <name>4-amino-2-methyl-5-(diphosphooxymethyl)pyrimidine</name>
        <dbReference type="ChEBI" id="CHEBI:57841"/>
    </ligand>
</feature>
<evidence type="ECO:0000256" key="1">
    <source>
        <dbReference type="ARBA" id="ARBA00005165"/>
    </source>
</evidence>
<dbReference type="InterPro" id="IPR034291">
    <property type="entry name" value="TMP_synthase"/>
</dbReference>
<keyword evidence="3 9" id="KW-0479">Metal-binding</keyword>
<feature type="binding site" evidence="9">
    <location>
        <begin position="183"/>
        <end position="184"/>
    </location>
    <ligand>
        <name>2-[(2R,5Z)-2-carboxy-4-methylthiazol-5(2H)-ylidene]ethyl phosphate</name>
        <dbReference type="ChEBI" id="CHEBI:62899"/>
    </ligand>
</feature>
<dbReference type="PANTHER" id="PTHR20857:SF23">
    <property type="entry name" value="THIAMINE BIOSYNTHETIC BIFUNCTIONAL ENZYME"/>
    <property type="match status" value="1"/>
</dbReference>
<evidence type="ECO:0000313" key="14">
    <source>
        <dbReference type="Proteomes" id="UP000005741"/>
    </source>
</evidence>
<dbReference type="InterPro" id="IPR013785">
    <property type="entry name" value="Aldolase_TIM"/>
</dbReference>
<keyword evidence="2 9" id="KW-0808">Transferase</keyword>
<dbReference type="GO" id="GO:0009228">
    <property type="term" value="P:thiamine biosynthetic process"/>
    <property type="evidence" value="ECO:0007669"/>
    <property type="project" value="UniProtKB-KW"/>
</dbReference>
<comment type="function">
    <text evidence="9">Condenses 4-methyl-5-(beta-hydroxyethyl)thiazole monophosphate (THZ-P) and 2-methyl-4-amino-5-hydroxymethyl pyrimidine pyrophosphate (HMP-PP) to form thiamine monophosphate (TMP).</text>
</comment>
<evidence type="ECO:0000256" key="4">
    <source>
        <dbReference type="ARBA" id="ARBA00022842"/>
    </source>
</evidence>
<comment type="catalytic activity">
    <reaction evidence="7 9 10">
        <text>2-(2-carboxy-4-methylthiazol-5-yl)ethyl phosphate + 4-amino-2-methyl-5-(diphosphooxymethyl)pyrimidine + 2 H(+) = thiamine phosphate + CO2 + diphosphate</text>
        <dbReference type="Rhea" id="RHEA:47848"/>
        <dbReference type="ChEBI" id="CHEBI:15378"/>
        <dbReference type="ChEBI" id="CHEBI:16526"/>
        <dbReference type="ChEBI" id="CHEBI:33019"/>
        <dbReference type="ChEBI" id="CHEBI:37575"/>
        <dbReference type="ChEBI" id="CHEBI:57841"/>
        <dbReference type="ChEBI" id="CHEBI:62890"/>
        <dbReference type="EC" id="2.5.1.3"/>
    </reaction>
</comment>
<dbReference type="STRING" id="937775.Metlim_1297"/>
<dbReference type="PANTHER" id="PTHR20857">
    <property type="entry name" value="THIAMINE-PHOSPHATE PYROPHOSPHORYLASE"/>
    <property type="match status" value="1"/>
</dbReference>
<dbReference type="PATRIC" id="fig|937775.9.peg.1475"/>
<feature type="binding site" evidence="9">
    <location>
        <position position="87"/>
    </location>
    <ligand>
        <name>Mg(2+)</name>
        <dbReference type="ChEBI" id="CHEBI:18420"/>
    </ligand>
</feature>
<feature type="binding site" evidence="9">
    <location>
        <begin position="132"/>
        <end position="134"/>
    </location>
    <ligand>
        <name>2-[(2R,5Z)-2-carboxy-4-methylthiazol-5(2H)-ylidene]ethyl phosphate</name>
        <dbReference type="ChEBI" id="CHEBI:62899"/>
    </ligand>
</feature>
<dbReference type="Pfam" id="PF02581">
    <property type="entry name" value="TMP-TENI"/>
    <property type="match status" value="1"/>
</dbReference>
<evidence type="ECO:0000256" key="10">
    <source>
        <dbReference type="RuleBase" id="RU003826"/>
    </source>
</evidence>
<protein>
    <recommendedName>
        <fullName evidence="9">Thiamine-phosphate synthase</fullName>
        <shortName evidence="9">TP synthase</shortName>
        <shortName evidence="9">TPS</shortName>
        <ecNumber evidence="9">2.5.1.3</ecNumber>
    </recommendedName>
    <alternativeName>
        <fullName evidence="9">Thiamine-phosphate pyrophosphorylase</fullName>
        <shortName evidence="9">TMP pyrophosphorylase</shortName>
        <shortName evidence="9">TMP-PPase</shortName>
    </alternativeName>
</protein>
<comment type="catalytic activity">
    <reaction evidence="6 9 10">
        <text>4-methyl-5-(2-phosphooxyethyl)-thiazole + 4-amino-2-methyl-5-(diphosphooxymethyl)pyrimidine + H(+) = thiamine phosphate + diphosphate</text>
        <dbReference type="Rhea" id="RHEA:22328"/>
        <dbReference type="ChEBI" id="CHEBI:15378"/>
        <dbReference type="ChEBI" id="CHEBI:33019"/>
        <dbReference type="ChEBI" id="CHEBI:37575"/>
        <dbReference type="ChEBI" id="CHEBI:57841"/>
        <dbReference type="ChEBI" id="CHEBI:58296"/>
        <dbReference type="EC" id="2.5.1.3"/>
    </reaction>
</comment>
<feature type="binding site" evidence="9">
    <location>
        <position position="67"/>
    </location>
    <ligand>
        <name>4-amino-2-methyl-5-(diphosphooxymethyl)pyrimidine</name>
        <dbReference type="ChEBI" id="CHEBI:57841"/>
    </ligand>
</feature>
<dbReference type="EMBL" id="CM001436">
    <property type="protein sequence ID" value="EHQ35406.1"/>
    <property type="molecule type" value="Genomic_DNA"/>
</dbReference>
<comment type="catalytic activity">
    <reaction evidence="8 9 10">
        <text>2-[(2R,5Z)-2-carboxy-4-methylthiazol-5(2H)-ylidene]ethyl phosphate + 4-amino-2-methyl-5-(diphosphooxymethyl)pyrimidine + 2 H(+) = thiamine phosphate + CO2 + diphosphate</text>
        <dbReference type="Rhea" id="RHEA:47844"/>
        <dbReference type="ChEBI" id="CHEBI:15378"/>
        <dbReference type="ChEBI" id="CHEBI:16526"/>
        <dbReference type="ChEBI" id="CHEBI:33019"/>
        <dbReference type="ChEBI" id="CHEBI:37575"/>
        <dbReference type="ChEBI" id="CHEBI:57841"/>
        <dbReference type="ChEBI" id="CHEBI:62899"/>
        <dbReference type="EC" id="2.5.1.3"/>
    </reaction>
</comment>
<evidence type="ECO:0000256" key="6">
    <source>
        <dbReference type="ARBA" id="ARBA00047334"/>
    </source>
</evidence>
<comment type="similarity">
    <text evidence="9 10">Belongs to the thiamine-phosphate synthase family.</text>
</comment>
<dbReference type="GO" id="GO:0009229">
    <property type="term" value="P:thiamine diphosphate biosynthetic process"/>
    <property type="evidence" value="ECO:0007669"/>
    <property type="project" value="UniProtKB-UniRule"/>
</dbReference>
<comment type="cofactor">
    <cofactor evidence="9">
        <name>Mg(2+)</name>
        <dbReference type="ChEBI" id="CHEBI:18420"/>
    </cofactor>
    <text evidence="9">Binds 1 Mg(2+) ion per subunit.</text>
</comment>
<dbReference type="GO" id="GO:0004789">
    <property type="term" value="F:thiamine-phosphate diphosphorylase activity"/>
    <property type="evidence" value="ECO:0007669"/>
    <property type="project" value="UniProtKB-UniRule"/>
</dbReference>
<evidence type="ECO:0000256" key="5">
    <source>
        <dbReference type="ARBA" id="ARBA00022977"/>
    </source>
</evidence>
<reference evidence="13 14" key="1">
    <citation type="submission" date="2011-10" db="EMBL/GenBank/DDBJ databases">
        <title>The Improved High-Quality Draft genome of Methanoplanus limicola DSM 2279.</title>
        <authorList>
            <consortium name="US DOE Joint Genome Institute (JGI-PGF)"/>
            <person name="Lucas S."/>
            <person name="Copeland A."/>
            <person name="Lapidus A."/>
            <person name="Glavina del Rio T."/>
            <person name="Dalin E."/>
            <person name="Tice H."/>
            <person name="Bruce D."/>
            <person name="Goodwin L."/>
            <person name="Pitluck S."/>
            <person name="Peters L."/>
            <person name="Mikhailova N."/>
            <person name="Lu M."/>
            <person name="Kyrpides N."/>
            <person name="Mavromatis K."/>
            <person name="Ivanova N."/>
            <person name="Markowitz V."/>
            <person name="Cheng J.-F."/>
            <person name="Hugenholtz P."/>
            <person name="Woyke T."/>
            <person name="Wu D."/>
            <person name="Wirth R."/>
            <person name="Brambilla E.-M."/>
            <person name="Klenk H.-P."/>
            <person name="Eisen J.A."/>
        </authorList>
    </citation>
    <scope>NUCLEOTIDE SEQUENCE [LARGE SCALE GENOMIC DNA]</scope>
    <source>
        <strain evidence="13 14">DSM 2279</strain>
    </source>
</reference>
<evidence type="ECO:0000256" key="8">
    <source>
        <dbReference type="ARBA" id="ARBA00047883"/>
    </source>
</evidence>
<evidence type="ECO:0000256" key="11">
    <source>
        <dbReference type="RuleBase" id="RU004253"/>
    </source>
</evidence>
<dbReference type="FunFam" id="3.20.20.70:FF:000096">
    <property type="entry name" value="Thiamine-phosphate synthase"/>
    <property type="match status" value="1"/>
</dbReference>
<dbReference type="InterPro" id="IPR022998">
    <property type="entry name" value="ThiamineP_synth_TenI"/>
</dbReference>
<keyword evidence="14" id="KW-1185">Reference proteome</keyword>
<dbReference type="GO" id="GO:0005737">
    <property type="term" value="C:cytoplasm"/>
    <property type="evidence" value="ECO:0007669"/>
    <property type="project" value="TreeGrafter"/>
</dbReference>
<feature type="domain" description="Thiamine phosphate synthase/TenI" evidence="12">
    <location>
        <begin position="5"/>
        <end position="186"/>
    </location>
</feature>
<dbReference type="OrthoDB" id="85572at2157"/>
<comment type="pathway">
    <text evidence="1 9 11">Cofactor biosynthesis; thiamine diphosphate biosynthesis; thiamine phosphate from 4-amino-2-methyl-5-diphosphomethylpyrimidine and 4-methyl-5-(2-phosphoethyl)-thiazole: step 1/1.</text>
</comment>
<dbReference type="GO" id="GO:0000287">
    <property type="term" value="F:magnesium ion binding"/>
    <property type="evidence" value="ECO:0007669"/>
    <property type="project" value="UniProtKB-UniRule"/>
</dbReference>
<dbReference type="CDD" id="cd00564">
    <property type="entry name" value="TMP_TenI"/>
    <property type="match status" value="1"/>
</dbReference>
<dbReference type="HOGENOM" id="CLU_018272_3_2_2"/>
<feature type="binding site" evidence="9">
    <location>
        <position position="68"/>
    </location>
    <ligand>
        <name>Mg(2+)</name>
        <dbReference type="ChEBI" id="CHEBI:18420"/>
    </ligand>
</feature>
<feature type="binding site" evidence="9">
    <location>
        <position position="135"/>
    </location>
    <ligand>
        <name>4-amino-2-methyl-5-(diphosphooxymethyl)pyrimidine</name>
        <dbReference type="ChEBI" id="CHEBI:57841"/>
    </ligand>
</feature>
<organism evidence="13 14">
    <name type="scientific">Methanoplanus limicola DSM 2279</name>
    <dbReference type="NCBI Taxonomy" id="937775"/>
    <lineage>
        <taxon>Archaea</taxon>
        <taxon>Methanobacteriati</taxon>
        <taxon>Methanobacteriota</taxon>
        <taxon>Stenosarchaea group</taxon>
        <taxon>Methanomicrobia</taxon>
        <taxon>Methanomicrobiales</taxon>
        <taxon>Methanomicrobiaceae</taxon>
        <taxon>Methanoplanus</taxon>
    </lineage>
</organism>
<dbReference type="Proteomes" id="UP000005741">
    <property type="component" value="Chromosome"/>
</dbReference>
<dbReference type="InterPro" id="IPR036206">
    <property type="entry name" value="ThiamineP_synth_sf"/>
</dbReference>
<dbReference type="InParanoid" id="H1Z1T9"/>
<feature type="binding site" evidence="9">
    <location>
        <position position="163"/>
    </location>
    <ligand>
        <name>2-[(2R,5Z)-2-carboxy-4-methylthiazol-5(2H)-ylidene]ethyl phosphate</name>
        <dbReference type="ChEBI" id="CHEBI:62899"/>
    </ligand>
</feature>
<evidence type="ECO:0000256" key="2">
    <source>
        <dbReference type="ARBA" id="ARBA00022679"/>
    </source>
</evidence>
<evidence type="ECO:0000313" key="13">
    <source>
        <dbReference type="EMBL" id="EHQ35406.1"/>
    </source>
</evidence>
<dbReference type="HAMAP" id="MF_00097">
    <property type="entry name" value="TMP_synthase"/>
    <property type="match status" value="1"/>
</dbReference>
<sequence length="209" mass="21169">MAYGLYIVTDRVIGRGMTHADMAALAVAGGADVVQLRDKDMPAADLTAEAVNIREITEDSGTLFIVNDRIDIALASGADGVHLGQSDIPAEYARKIVPDDFIIGISVSTPDEALKARNSGADYVSPGPVFTTATKSDAGDALGLDTVFTISAAVEIPVVPIGGISGKNAASVIGAGADGVAVISAVFGREDAVSAAADLKKIIEGAKTA</sequence>
<dbReference type="SUPFAM" id="SSF51391">
    <property type="entry name" value="Thiamin phosphate synthase"/>
    <property type="match status" value="1"/>
</dbReference>
<gene>
    <name evidence="9" type="primary">thiE</name>
    <name evidence="13" type="ORF">Metlim_1297</name>
</gene>
<keyword evidence="5 9" id="KW-0784">Thiamine biosynthesis</keyword>
<evidence type="ECO:0000256" key="3">
    <source>
        <dbReference type="ARBA" id="ARBA00022723"/>
    </source>
</evidence>
<proteinExistence type="inferred from homology"/>
<dbReference type="EC" id="2.5.1.3" evidence="9"/>
<dbReference type="Gene3D" id="3.20.20.70">
    <property type="entry name" value="Aldolase class I"/>
    <property type="match status" value="1"/>
</dbReference>
<accession>H1Z1T9</accession>
<keyword evidence="4 9" id="KW-0460">Magnesium</keyword>
<evidence type="ECO:0000256" key="7">
    <source>
        <dbReference type="ARBA" id="ARBA00047851"/>
    </source>
</evidence>
<dbReference type="NCBIfam" id="TIGR00693">
    <property type="entry name" value="thiE"/>
    <property type="match status" value="1"/>
</dbReference>
<dbReference type="AlphaFoldDB" id="H1Z1T9"/>
<feature type="binding site" evidence="9">
    <location>
        <begin position="35"/>
        <end position="39"/>
    </location>
    <ligand>
        <name>4-amino-2-methyl-5-(diphosphooxymethyl)pyrimidine</name>
        <dbReference type="ChEBI" id="CHEBI:57841"/>
    </ligand>
</feature>
<dbReference type="RefSeq" id="WP_004077159.1">
    <property type="nucleotide sequence ID" value="NZ_CM001436.1"/>
</dbReference>
<dbReference type="UniPathway" id="UPA00060">
    <property type="reaction ID" value="UER00141"/>
</dbReference>
<evidence type="ECO:0000259" key="12">
    <source>
        <dbReference type="Pfam" id="PF02581"/>
    </source>
</evidence>